<dbReference type="SUPFAM" id="SSF75005">
    <property type="entry name" value="Arabinanase/levansucrase/invertase"/>
    <property type="match status" value="1"/>
</dbReference>
<feature type="region of interest" description="Disordered" evidence="1">
    <location>
        <begin position="316"/>
        <end position="336"/>
    </location>
</feature>
<feature type="region of interest" description="Disordered" evidence="1">
    <location>
        <begin position="1"/>
        <end position="22"/>
    </location>
</feature>
<accession>A0A7S4SFL5</accession>
<feature type="compositionally biased region" description="Polar residues" evidence="1">
    <location>
        <begin position="322"/>
        <end position="335"/>
    </location>
</feature>
<name>A0A7S4SFL5_9DINO</name>
<evidence type="ECO:0000313" key="2">
    <source>
        <dbReference type="EMBL" id="CAE4644190.1"/>
    </source>
</evidence>
<evidence type="ECO:0000256" key="1">
    <source>
        <dbReference type="SAM" id="MobiDB-lite"/>
    </source>
</evidence>
<sequence length="450" mass="48644">MPPLAASPDAMQHGGRHLGGRGRAARVDHRFHGHGFMSWKPAAVCSRVLFVYFTHVEQAYFALSPDGRHFESLNAGQPIPELRTQAPHTLRDPFLNLAEDGVYHLVSTDGHGSGGPSTGSTVNVLHWTSRDLVTWSAQEVLPVMAKYRNESKNLWAPEWVYHRESGRYLLFWATSWHDTDCTTNRHFDRACTNRNCGRFAFWGSWTADWKEWSDPVPVFDPDCMSDWYAPWLYGDGGIDGHIYFRPAGQQQQQRQQKDAKGGRLAAWEGAESASAAAGSAEEAAGGGADDEGGGGEGASGAGGQYHFFFKSTRAPAPGMAQEQKTSGTRISQSGTGPDALLQWSPVTAEGLASAWGSEGPELLDVNGTLHQYYDCTFQPAVPGWPRPPYGVSVATSPAAGMTDPAAWNEVPGSCRGNGTGSLVNFPSDATHGGFICVSDATAAAMRLKWP</sequence>
<proteinExistence type="predicted"/>
<protein>
    <recommendedName>
        <fullName evidence="3">Glycosyl hydrolase family 32 N-terminal domain-containing protein</fullName>
    </recommendedName>
</protein>
<dbReference type="Gene3D" id="2.115.10.20">
    <property type="entry name" value="Glycosyl hydrolase domain, family 43"/>
    <property type="match status" value="1"/>
</dbReference>
<dbReference type="AlphaFoldDB" id="A0A7S4SFL5"/>
<organism evidence="2">
    <name type="scientific">Alexandrium monilatum</name>
    <dbReference type="NCBI Taxonomy" id="311494"/>
    <lineage>
        <taxon>Eukaryota</taxon>
        <taxon>Sar</taxon>
        <taxon>Alveolata</taxon>
        <taxon>Dinophyceae</taxon>
        <taxon>Gonyaulacales</taxon>
        <taxon>Pyrocystaceae</taxon>
        <taxon>Alexandrium</taxon>
    </lineage>
</organism>
<feature type="region of interest" description="Disordered" evidence="1">
    <location>
        <begin position="248"/>
        <end position="301"/>
    </location>
</feature>
<evidence type="ECO:0008006" key="3">
    <source>
        <dbReference type="Google" id="ProtNLM"/>
    </source>
</evidence>
<dbReference type="InterPro" id="IPR023296">
    <property type="entry name" value="Glyco_hydro_beta-prop_sf"/>
</dbReference>
<reference evidence="2" key="1">
    <citation type="submission" date="2021-01" db="EMBL/GenBank/DDBJ databases">
        <authorList>
            <person name="Corre E."/>
            <person name="Pelletier E."/>
            <person name="Niang G."/>
            <person name="Scheremetjew M."/>
            <person name="Finn R."/>
            <person name="Kale V."/>
            <person name="Holt S."/>
            <person name="Cochrane G."/>
            <person name="Meng A."/>
            <person name="Brown T."/>
            <person name="Cohen L."/>
        </authorList>
    </citation>
    <scope>NUCLEOTIDE SEQUENCE</scope>
    <source>
        <strain evidence="2">CCMP3105</strain>
    </source>
</reference>
<gene>
    <name evidence="2" type="ORF">AMON00008_LOCUS49543</name>
</gene>
<feature type="compositionally biased region" description="Low complexity" evidence="1">
    <location>
        <begin position="265"/>
        <end position="283"/>
    </location>
</feature>
<dbReference type="EMBL" id="HBNR01069922">
    <property type="protein sequence ID" value="CAE4644190.1"/>
    <property type="molecule type" value="Transcribed_RNA"/>
</dbReference>